<keyword evidence="2" id="KW-1185">Reference proteome</keyword>
<evidence type="ECO:0000313" key="2">
    <source>
        <dbReference type="Proteomes" id="UP000016702"/>
    </source>
</evidence>
<evidence type="ECO:0000313" key="1">
    <source>
        <dbReference type="EMBL" id="BAN56628.1"/>
    </source>
</evidence>
<dbReference type="RefSeq" id="WP_016501714.1">
    <property type="nucleotide sequence ID" value="NC_021505.1"/>
</dbReference>
<dbReference type="GeneID" id="45526257"/>
<name>A0ABM7EL69_PSEPU</name>
<protein>
    <submittedName>
        <fullName evidence="1">Uncharacterized protein</fullName>
    </submittedName>
</protein>
<dbReference type="EMBL" id="AP013070">
    <property type="protein sequence ID" value="BAN56628.1"/>
    <property type="molecule type" value="Genomic_DNA"/>
</dbReference>
<accession>A0ABM7EL69</accession>
<organism evidence="1 2">
    <name type="scientific">Pseudomonas putida NBRC 14164</name>
    <dbReference type="NCBI Taxonomy" id="1211579"/>
    <lineage>
        <taxon>Bacteria</taxon>
        <taxon>Pseudomonadati</taxon>
        <taxon>Pseudomonadota</taxon>
        <taxon>Gammaproteobacteria</taxon>
        <taxon>Pseudomonadales</taxon>
        <taxon>Pseudomonadaceae</taxon>
        <taxon>Pseudomonas</taxon>
    </lineage>
</organism>
<gene>
    <name evidence="1" type="ORF">PP4_47750</name>
</gene>
<proteinExistence type="predicted"/>
<reference evidence="1 2" key="1">
    <citation type="journal article" date="2014" name="Genome Announc.">
        <title>The Complete Genome Sequence of Pseudomonas putida NBRC 14164T Confirms High Intraspecies Variation.</title>
        <authorList>
            <person name="Ohji S."/>
            <person name="Yamazoe A."/>
            <person name="Hosoyama A."/>
            <person name="Tsuchikane K."/>
            <person name="Ezaki T."/>
            <person name="Fujita N."/>
        </authorList>
    </citation>
    <scope>NUCLEOTIDE SEQUENCE [LARGE SCALE GENOMIC DNA]</scope>
    <source>
        <strain evidence="1 2">NBRC 14164</strain>
    </source>
</reference>
<dbReference type="Proteomes" id="UP000016702">
    <property type="component" value="Chromosome"/>
</dbReference>
<sequence>MKLKPGIKFNLCSPDEQGSLDYTTSVILLNAYSSSDRSLIRSALRPSIRKNKLSPKEIEAYNLCIHEYTHYLDLYSTVWGIEFLGRRCKALSRILEQGKEALSVTMLNTAEIMMHEDFNRVHQGVRLENLVAKHTLTYSEKYGTIIVIYLYRDGALIAETSLSMLSILEANAVANEFEGEYHWVGCTQGGVTAHQHGRIEAKYAQLLQDSSRLEYNIIHILVAIHFPAHTLRHRLLLVSTLCQLALDIYFMDLSMLANVINDSIKNKHLGDALCNDLCRGMSRQIVVFYLVLWLYGYIQHAGLSFDEVASYFEGRLDELIDDMLEAVGLEMPLSRHMSDFEFRTISKSLKKESGKFILPGALKAASHNRRVRKSQLATGKALRKLLLPDIVLDDHATVRAPSRIKASVVTHWDEMYEECSELDGMVKDPDVMRKFHMSPDDFGPMQLRRERHRQQRMQMEFDKP</sequence>